<dbReference type="Proteomes" id="UP001165064">
    <property type="component" value="Unassembled WGS sequence"/>
</dbReference>
<gene>
    <name evidence="1" type="ORF">Amon02_000521200</name>
</gene>
<dbReference type="EMBL" id="BSXS01003777">
    <property type="protein sequence ID" value="GME81927.1"/>
    <property type="molecule type" value="Genomic_DNA"/>
</dbReference>
<name>A0ACB5T609_AMBMO</name>
<reference evidence="1" key="1">
    <citation type="submission" date="2023-04" db="EMBL/GenBank/DDBJ databases">
        <title>Ambrosiozyma monospora NBRC 10751.</title>
        <authorList>
            <person name="Ichikawa N."/>
            <person name="Sato H."/>
            <person name="Tonouchi N."/>
        </authorList>
    </citation>
    <scope>NUCLEOTIDE SEQUENCE</scope>
    <source>
        <strain evidence="1">NBRC 10751</strain>
    </source>
</reference>
<evidence type="ECO:0000313" key="1">
    <source>
        <dbReference type="EMBL" id="GME81927.1"/>
    </source>
</evidence>
<organism evidence="1 2">
    <name type="scientific">Ambrosiozyma monospora</name>
    <name type="common">Yeast</name>
    <name type="synonym">Endomycopsis monosporus</name>
    <dbReference type="NCBI Taxonomy" id="43982"/>
    <lineage>
        <taxon>Eukaryota</taxon>
        <taxon>Fungi</taxon>
        <taxon>Dikarya</taxon>
        <taxon>Ascomycota</taxon>
        <taxon>Saccharomycotina</taxon>
        <taxon>Pichiomycetes</taxon>
        <taxon>Pichiales</taxon>
        <taxon>Pichiaceae</taxon>
        <taxon>Ambrosiozyma</taxon>
    </lineage>
</organism>
<sequence length="296" mass="31789">MFVPYNGNNNRPVGVYGNGQPQHQHFGYRNNGYMGGNQYRNDFPKAPAAFYQPRHVNYPFHGGFNNNGGPHSQSRPGPGSGPAPFRPQRTKEEKQKRLDDGTPSKTTIFVGNLDRNVNLQDLKELLAELEPQWVRVPRKILPQHLYQKLRAQGIPIQNKGIAFVRFANEENQKKAIELFNGREFKGKPLNVTVAIDSLSNQDQDHEQGQGQQVDGSNASGESVTPVSATSAAAAAAAAAPAASEEQPKSTLVETSTTTKSASEPTSASTEVSASPAPAPASAPAATTTTTSAADKE</sequence>
<evidence type="ECO:0000313" key="2">
    <source>
        <dbReference type="Proteomes" id="UP001165064"/>
    </source>
</evidence>
<protein>
    <submittedName>
        <fullName evidence="1">Unnamed protein product</fullName>
    </submittedName>
</protein>
<comment type="caution">
    <text evidence="1">The sequence shown here is derived from an EMBL/GenBank/DDBJ whole genome shotgun (WGS) entry which is preliminary data.</text>
</comment>
<accession>A0ACB5T609</accession>
<proteinExistence type="predicted"/>
<keyword evidence="2" id="KW-1185">Reference proteome</keyword>